<protein>
    <recommendedName>
        <fullName evidence="3">F-box domain-containing protein</fullName>
    </recommendedName>
</protein>
<reference evidence="1" key="1">
    <citation type="submission" date="2023-03" db="EMBL/GenBank/DDBJ databases">
        <title>Massive genome expansion in bonnet fungi (Mycena s.s.) driven by repeated elements and novel gene families across ecological guilds.</title>
        <authorList>
            <consortium name="Lawrence Berkeley National Laboratory"/>
            <person name="Harder C.B."/>
            <person name="Miyauchi S."/>
            <person name="Viragh M."/>
            <person name="Kuo A."/>
            <person name="Thoen E."/>
            <person name="Andreopoulos B."/>
            <person name="Lu D."/>
            <person name="Skrede I."/>
            <person name="Drula E."/>
            <person name="Henrissat B."/>
            <person name="Morin E."/>
            <person name="Kohler A."/>
            <person name="Barry K."/>
            <person name="LaButti K."/>
            <person name="Morin E."/>
            <person name="Salamov A."/>
            <person name="Lipzen A."/>
            <person name="Mereny Z."/>
            <person name="Hegedus B."/>
            <person name="Baldrian P."/>
            <person name="Stursova M."/>
            <person name="Weitz H."/>
            <person name="Taylor A."/>
            <person name="Grigoriev I.V."/>
            <person name="Nagy L.G."/>
            <person name="Martin F."/>
            <person name="Kauserud H."/>
        </authorList>
    </citation>
    <scope>NUCLEOTIDE SEQUENCE</scope>
    <source>
        <strain evidence="1">CBHHK182m</strain>
    </source>
</reference>
<sequence length="369" mass="41755">MTSRKRQKTSSSRSSASLISSFYFLPQFAPLGAPLVALPDEILLLIFELLPQSARVAMLPVCSNLHFLVARTIYTSVRVRGLRARLFFSSIAYSTRFTTVYAPFVRRLDYSVTSPSETFLTYPVFCQALRLMGGLNKLILSISIDHQPLLTAFRRYNILLERFQSAEAGRLNGSSNTNLDPMTLPRLRTLRVHGSPDLTCLITNRDVEELSLHPALDYQAFSKFCTLVQCSSRTSCLTTLSIYLAPDLDHAIILHDLADVLPNLECLSIDQQRGRSLGVFEILVAPGQLLPMLKTLYIHRIHETIGMRISTRGPFQKEVLKLLENVPFTSRLSSLQIGGFTWNVDATTYRWRVGEPGYKRSFWRPMSAW</sequence>
<proteinExistence type="predicted"/>
<dbReference type="Proteomes" id="UP001215598">
    <property type="component" value="Unassembled WGS sequence"/>
</dbReference>
<evidence type="ECO:0008006" key="3">
    <source>
        <dbReference type="Google" id="ProtNLM"/>
    </source>
</evidence>
<dbReference type="EMBL" id="JARKIB010000157">
    <property type="protein sequence ID" value="KAJ7730774.1"/>
    <property type="molecule type" value="Genomic_DNA"/>
</dbReference>
<dbReference type="SUPFAM" id="SSF81383">
    <property type="entry name" value="F-box domain"/>
    <property type="match status" value="1"/>
</dbReference>
<comment type="caution">
    <text evidence="1">The sequence shown here is derived from an EMBL/GenBank/DDBJ whole genome shotgun (WGS) entry which is preliminary data.</text>
</comment>
<accession>A0AAD7MS56</accession>
<evidence type="ECO:0000313" key="1">
    <source>
        <dbReference type="EMBL" id="KAJ7730774.1"/>
    </source>
</evidence>
<gene>
    <name evidence="1" type="ORF">B0H16DRAFT_1733626</name>
</gene>
<name>A0AAD7MS56_9AGAR</name>
<dbReference type="InterPro" id="IPR036047">
    <property type="entry name" value="F-box-like_dom_sf"/>
</dbReference>
<dbReference type="AlphaFoldDB" id="A0AAD7MS56"/>
<evidence type="ECO:0000313" key="2">
    <source>
        <dbReference type="Proteomes" id="UP001215598"/>
    </source>
</evidence>
<organism evidence="1 2">
    <name type="scientific">Mycena metata</name>
    <dbReference type="NCBI Taxonomy" id="1033252"/>
    <lineage>
        <taxon>Eukaryota</taxon>
        <taxon>Fungi</taxon>
        <taxon>Dikarya</taxon>
        <taxon>Basidiomycota</taxon>
        <taxon>Agaricomycotina</taxon>
        <taxon>Agaricomycetes</taxon>
        <taxon>Agaricomycetidae</taxon>
        <taxon>Agaricales</taxon>
        <taxon>Marasmiineae</taxon>
        <taxon>Mycenaceae</taxon>
        <taxon>Mycena</taxon>
    </lineage>
</organism>
<keyword evidence="2" id="KW-1185">Reference proteome</keyword>